<reference evidence="3" key="1">
    <citation type="submission" date="2021-01" db="EMBL/GenBank/DDBJ databases">
        <title>Genome public.</title>
        <authorList>
            <person name="Liu C."/>
            <person name="Sun Q."/>
        </authorList>
    </citation>
    <scope>NUCLEOTIDE SEQUENCE</scope>
    <source>
        <strain evidence="3">YIM B02565</strain>
    </source>
</reference>
<accession>A0A937K2S8</accession>
<dbReference type="PANTHER" id="PTHR43581:SF4">
    <property type="entry name" value="ATP_GTP PHOSPHATASE"/>
    <property type="match status" value="1"/>
</dbReference>
<evidence type="ECO:0000259" key="2">
    <source>
        <dbReference type="Pfam" id="PF20469"/>
    </source>
</evidence>
<name>A0A937K2S8_9CLOT</name>
<dbReference type="PANTHER" id="PTHR43581">
    <property type="entry name" value="ATP/GTP PHOSPHATASE"/>
    <property type="match status" value="1"/>
</dbReference>
<dbReference type="Pfam" id="PF13175">
    <property type="entry name" value="AAA_15"/>
    <property type="match status" value="1"/>
</dbReference>
<protein>
    <submittedName>
        <fullName evidence="3">AAA family ATPase</fullName>
    </submittedName>
</protein>
<dbReference type="RefSeq" id="WP_202766320.1">
    <property type="nucleotide sequence ID" value="NZ_JAESWA010000017.1"/>
</dbReference>
<dbReference type="Proteomes" id="UP000623681">
    <property type="component" value="Unassembled WGS sequence"/>
</dbReference>
<dbReference type="Pfam" id="PF20469">
    <property type="entry name" value="OLD-like_TOPRIM"/>
    <property type="match status" value="1"/>
</dbReference>
<feature type="domain" description="OLD protein-like TOPRIM" evidence="2">
    <location>
        <begin position="463"/>
        <end position="534"/>
    </location>
</feature>
<sequence length="736" mass="85046">MKITNIQVKNFRLLKNLKLDLEEILSIIIGKNNCGKTSLLSILNRFIGDKSSSNCFTYDDFNIEFKKQLYSCIEDENKVWERDEGISLLIIIEYSDRDNLANISDLMLDLNPDNKKVVLKFEYLLNIDDFNKMKEKFEEYETKYDALSVDRLACFESFIKSNYKNFFKIKKKAVQFNNDTQDVNLNEFIDLDKKKVDISKIINFKYISAHRAISNIDNDGTLSNLSSKYYEKTEINDSQNKAIEKFENTLIETDSKLSIVYDDLFKDVVQKVKRFGGMKKDETVIKVISSLQRRELLKGNTTVVYDDNCHSLPESYNGLGYLNLISMIFEIETLLSDFRRDNRKEIKPADINLLFIEEPEAHTHPQMQYIFIKNIKGILEEGSDGSNGNKSFQLQTIITTHSAHIVSECEFDDIKYFKKNNINSIESKNLKLLEIEYGKEKEIGKAHFKFLKQYLTLNRSEIFFADKAIFIEGDTERILVPAMMKKIDEVDTNAESVPLLSQNISIVEVGNYSQIFDKFIAFIGIKSLIITDIDSFKFIDDKDSNGVVKKNKDGINKQKVEAAPVEDSTNTSNGALKHYYGKEIENYLKKAGTKEINYFKNLDIKDKTLSKKSDNWKSSSDGFLMLVYQVAEANEDGDNYNARSFEDAFFHINRKLVIDNKDNFNSLKNISYFDEKLSSGEKYKYNSYTLAEKCIQSKPSFAMDVLLNSESNDISSYSNWKIPKYIEDGLLWLKGN</sequence>
<dbReference type="CDD" id="cd01026">
    <property type="entry name" value="TOPRIM_OLD"/>
    <property type="match status" value="1"/>
</dbReference>
<dbReference type="AlphaFoldDB" id="A0A937K2S8"/>
<dbReference type="InterPro" id="IPR041685">
    <property type="entry name" value="AAA_GajA/Old/RecF-like"/>
</dbReference>
<dbReference type="InterPro" id="IPR051396">
    <property type="entry name" value="Bact_Antivir_Def_Nuclease"/>
</dbReference>
<feature type="domain" description="Endonuclease GajA/Old nuclease/RecF-like AAA" evidence="1">
    <location>
        <begin position="1"/>
        <end position="406"/>
    </location>
</feature>
<evidence type="ECO:0000259" key="1">
    <source>
        <dbReference type="Pfam" id="PF13175"/>
    </source>
</evidence>
<evidence type="ECO:0000313" key="4">
    <source>
        <dbReference type="Proteomes" id="UP000623681"/>
    </source>
</evidence>
<organism evidence="3 4">
    <name type="scientific">Clostridium paridis</name>
    <dbReference type="NCBI Taxonomy" id="2803863"/>
    <lineage>
        <taxon>Bacteria</taxon>
        <taxon>Bacillati</taxon>
        <taxon>Bacillota</taxon>
        <taxon>Clostridia</taxon>
        <taxon>Eubacteriales</taxon>
        <taxon>Clostridiaceae</taxon>
        <taxon>Clostridium</taxon>
    </lineage>
</organism>
<comment type="caution">
    <text evidence="3">The sequence shown here is derived from an EMBL/GenBank/DDBJ whole genome shotgun (WGS) entry which is preliminary data.</text>
</comment>
<dbReference type="SUPFAM" id="SSF52540">
    <property type="entry name" value="P-loop containing nucleoside triphosphate hydrolases"/>
    <property type="match status" value="1"/>
</dbReference>
<dbReference type="InterPro" id="IPR027417">
    <property type="entry name" value="P-loop_NTPase"/>
</dbReference>
<proteinExistence type="predicted"/>
<evidence type="ECO:0000313" key="3">
    <source>
        <dbReference type="EMBL" id="MBL4930942.1"/>
    </source>
</evidence>
<dbReference type="InterPro" id="IPR034139">
    <property type="entry name" value="TOPRIM_OLD"/>
</dbReference>
<dbReference type="EMBL" id="JAESWA010000017">
    <property type="protein sequence ID" value="MBL4930942.1"/>
    <property type="molecule type" value="Genomic_DNA"/>
</dbReference>
<dbReference type="Gene3D" id="3.40.50.300">
    <property type="entry name" value="P-loop containing nucleotide triphosphate hydrolases"/>
    <property type="match status" value="1"/>
</dbReference>
<gene>
    <name evidence="3" type="ORF">JK634_03930</name>
</gene>
<keyword evidence="4" id="KW-1185">Reference proteome</keyword>